<feature type="signal peptide" evidence="3">
    <location>
        <begin position="1"/>
        <end position="19"/>
    </location>
</feature>
<organism evidence="4 5">
    <name type="scientific">Chaetoceros tenuissimus</name>
    <dbReference type="NCBI Taxonomy" id="426638"/>
    <lineage>
        <taxon>Eukaryota</taxon>
        <taxon>Sar</taxon>
        <taxon>Stramenopiles</taxon>
        <taxon>Ochrophyta</taxon>
        <taxon>Bacillariophyta</taxon>
        <taxon>Coscinodiscophyceae</taxon>
        <taxon>Chaetocerotophycidae</taxon>
        <taxon>Chaetocerotales</taxon>
        <taxon>Chaetocerotaceae</taxon>
        <taxon>Chaetoceros</taxon>
    </lineage>
</organism>
<protein>
    <submittedName>
        <fullName evidence="4">Uncharacterized protein</fullName>
    </submittedName>
</protein>
<evidence type="ECO:0000256" key="2">
    <source>
        <dbReference type="SAM" id="MobiDB-lite"/>
    </source>
</evidence>
<feature type="chain" id="PRO_5042210635" evidence="3">
    <location>
        <begin position="20"/>
        <end position="386"/>
    </location>
</feature>
<evidence type="ECO:0000256" key="3">
    <source>
        <dbReference type="SAM" id="SignalP"/>
    </source>
</evidence>
<evidence type="ECO:0000256" key="1">
    <source>
        <dbReference type="SAM" id="Coils"/>
    </source>
</evidence>
<dbReference type="AlphaFoldDB" id="A0AAD3CX54"/>
<feature type="compositionally biased region" description="Basic and acidic residues" evidence="2">
    <location>
        <begin position="230"/>
        <end position="328"/>
    </location>
</feature>
<keyword evidence="3" id="KW-0732">Signal</keyword>
<sequence>MKIVPAACLLLGACGNVSAFMQPTNNRNMRYKTQMTMSASFQTTAVEGRKLSPLFYNPEISQSQQKKNLFRGKNSRKALFTAALSTTLITQGNVQPAYAAKTATVVEAETDTTSSNKAIPIAITAGGIAIAKKLLSDKDDDEDKEALLKMMNAKVLDDAKKDVDGKSDELKKIAHEREERRLARERMREKEAKKIADDLKLEQASTEIKVESVAPPVIDLEKEERIAEEARKKVEEKKRIEAEQKQKEAAAKAEAEKEAAELKAKEEEEAAAKAKAEQDAAAEKKAKEEEEAAAKAKAEQEAAELKAKEEEEAAAKAKAEQEAAKIEEVVEEQEQAVEEPPAPKDYNAISDPGQRAFEILVDLGLVELTPDPKSPSYDRSKDNDFV</sequence>
<feature type="region of interest" description="Disordered" evidence="2">
    <location>
        <begin position="230"/>
        <end position="351"/>
    </location>
</feature>
<name>A0AAD3CX54_9STRA</name>
<evidence type="ECO:0000313" key="4">
    <source>
        <dbReference type="EMBL" id="GFH53662.1"/>
    </source>
</evidence>
<keyword evidence="1" id="KW-0175">Coiled coil</keyword>
<reference evidence="4 5" key="1">
    <citation type="journal article" date="2021" name="Sci. Rep.">
        <title>The genome of the diatom Chaetoceros tenuissimus carries an ancient integrated fragment of an extant virus.</title>
        <authorList>
            <person name="Hongo Y."/>
            <person name="Kimura K."/>
            <person name="Takaki Y."/>
            <person name="Yoshida Y."/>
            <person name="Baba S."/>
            <person name="Kobayashi G."/>
            <person name="Nagasaki K."/>
            <person name="Hano T."/>
            <person name="Tomaru Y."/>
        </authorList>
    </citation>
    <scope>NUCLEOTIDE SEQUENCE [LARGE SCALE GENOMIC DNA]</scope>
    <source>
        <strain evidence="4 5">NIES-3715</strain>
    </source>
</reference>
<comment type="caution">
    <text evidence="4">The sequence shown here is derived from an EMBL/GenBank/DDBJ whole genome shotgun (WGS) entry which is preliminary data.</text>
</comment>
<evidence type="ECO:0000313" key="5">
    <source>
        <dbReference type="Proteomes" id="UP001054902"/>
    </source>
</evidence>
<feature type="coiled-coil region" evidence="1">
    <location>
        <begin position="156"/>
        <end position="193"/>
    </location>
</feature>
<keyword evidence="5" id="KW-1185">Reference proteome</keyword>
<proteinExistence type="predicted"/>
<dbReference type="EMBL" id="BLLK01000047">
    <property type="protein sequence ID" value="GFH53662.1"/>
    <property type="molecule type" value="Genomic_DNA"/>
</dbReference>
<accession>A0AAD3CX54</accession>
<gene>
    <name evidence="4" type="ORF">CTEN210_10138</name>
</gene>
<dbReference type="Proteomes" id="UP001054902">
    <property type="component" value="Unassembled WGS sequence"/>
</dbReference>